<gene>
    <name evidence="1" type="ORF">FJZ47_08125</name>
</gene>
<accession>A0A937W1J0</accession>
<dbReference type="Proteomes" id="UP000712673">
    <property type="component" value="Unassembled WGS sequence"/>
</dbReference>
<sequence>DREAEFRAQGTVADLRQAVRALQQLIQEDITHVQGEQPPAFPWRPRNSAMQDWLQGSILLQCYTELAQHHGHMEITRDVLLAQG</sequence>
<reference evidence="1" key="1">
    <citation type="submission" date="2019-03" db="EMBL/GenBank/DDBJ databases">
        <title>Lake Tanganyika Metagenome-Assembled Genomes (MAGs).</title>
        <authorList>
            <person name="Tran P."/>
        </authorList>
    </citation>
    <scope>NUCLEOTIDE SEQUENCE</scope>
    <source>
        <strain evidence="1">K_DeepCast_65m_m2_066</strain>
    </source>
</reference>
<name>A0A937W1J0_UNCTE</name>
<dbReference type="EMBL" id="VGLS01000192">
    <property type="protein sequence ID" value="MBM3223749.1"/>
    <property type="molecule type" value="Genomic_DNA"/>
</dbReference>
<feature type="non-terminal residue" evidence="1">
    <location>
        <position position="1"/>
    </location>
</feature>
<proteinExistence type="predicted"/>
<protein>
    <submittedName>
        <fullName evidence="1">DUF664 domain-containing protein</fullName>
    </submittedName>
</protein>
<evidence type="ECO:0000313" key="1">
    <source>
        <dbReference type="EMBL" id="MBM3223749.1"/>
    </source>
</evidence>
<organism evidence="1 2">
    <name type="scientific">Tectimicrobiota bacterium</name>
    <dbReference type="NCBI Taxonomy" id="2528274"/>
    <lineage>
        <taxon>Bacteria</taxon>
        <taxon>Pseudomonadati</taxon>
        <taxon>Nitrospinota/Tectimicrobiota group</taxon>
        <taxon>Candidatus Tectimicrobiota</taxon>
    </lineage>
</organism>
<comment type="caution">
    <text evidence="1">The sequence shown here is derived from an EMBL/GenBank/DDBJ whole genome shotgun (WGS) entry which is preliminary data.</text>
</comment>
<evidence type="ECO:0000313" key="2">
    <source>
        <dbReference type="Proteomes" id="UP000712673"/>
    </source>
</evidence>
<dbReference type="AlphaFoldDB" id="A0A937W1J0"/>